<dbReference type="KEGG" id="adin:H7849_23690"/>
<name>A0A7G8BRI7_9BACT</name>
<sequence length="142" mass="15768">MPFTSDDEIAAIGRSLLDRTLPKSAWTHAAHFAAAIWLLTSRPDVDVSREMPGFIRAYNEATGVANTDTSGYHETITQASLRAARAFLAGNGTHSLCDRCNALMASPIGDPEWLLAYWSRPRLFSVEARRAWVDPDLEQFPF</sequence>
<keyword evidence="2" id="KW-1185">Reference proteome</keyword>
<dbReference type="AlphaFoldDB" id="A0A7G8BRI7"/>
<reference evidence="1 2" key="1">
    <citation type="submission" date="2020-08" db="EMBL/GenBank/DDBJ databases">
        <title>Edaphobacter telluris sp. nov. and Acidobacterium dinghuensis sp. nov., two acidobacteria isolated from forest soil.</title>
        <authorList>
            <person name="Fu J."/>
            <person name="Qiu L."/>
        </authorList>
    </citation>
    <scope>NUCLEOTIDE SEQUENCE [LARGE SCALE GENOMIC DNA]</scope>
    <source>
        <strain evidence="1">4Y35</strain>
    </source>
</reference>
<protein>
    <submittedName>
        <fullName evidence="1">Uncharacterized protein</fullName>
    </submittedName>
</protein>
<evidence type="ECO:0000313" key="2">
    <source>
        <dbReference type="Proteomes" id="UP000515312"/>
    </source>
</evidence>
<dbReference type="EMBL" id="CP060394">
    <property type="protein sequence ID" value="QNI35157.1"/>
    <property type="molecule type" value="Genomic_DNA"/>
</dbReference>
<accession>A0A7G8BRI7</accession>
<evidence type="ECO:0000313" key="1">
    <source>
        <dbReference type="EMBL" id="QNI35157.1"/>
    </source>
</evidence>
<organism evidence="1 2">
    <name type="scientific">Alloacidobacterium dinghuense</name>
    <dbReference type="NCBI Taxonomy" id="2763107"/>
    <lineage>
        <taxon>Bacteria</taxon>
        <taxon>Pseudomonadati</taxon>
        <taxon>Acidobacteriota</taxon>
        <taxon>Terriglobia</taxon>
        <taxon>Terriglobales</taxon>
        <taxon>Acidobacteriaceae</taxon>
        <taxon>Alloacidobacterium</taxon>
    </lineage>
</organism>
<proteinExistence type="predicted"/>
<dbReference type="Proteomes" id="UP000515312">
    <property type="component" value="Chromosome"/>
</dbReference>
<gene>
    <name evidence="1" type="ORF">H7849_23690</name>
</gene>